<dbReference type="Proteomes" id="UP001362899">
    <property type="component" value="Unassembled WGS sequence"/>
</dbReference>
<evidence type="ECO:0000256" key="1">
    <source>
        <dbReference type="ARBA" id="ARBA00004141"/>
    </source>
</evidence>
<keyword evidence="5 7" id="KW-1133">Transmembrane helix</keyword>
<feature type="chain" id="PRO_5043086274" description="Transmembrane 9 superfamily member" evidence="7">
    <location>
        <begin position="18"/>
        <end position="619"/>
    </location>
</feature>
<dbReference type="GO" id="GO:0005768">
    <property type="term" value="C:endosome"/>
    <property type="evidence" value="ECO:0007669"/>
    <property type="project" value="TreeGrafter"/>
</dbReference>
<comment type="caution">
    <text evidence="8">The sequence shown here is derived from an EMBL/GenBank/DDBJ whole genome shotgun (WGS) entry which is preliminary data.</text>
</comment>
<protein>
    <recommendedName>
        <fullName evidence="7">Transmembrane 9 superfamily member</fullName>
    </recommendedName>
</protein>
<organism evidence="8 9">
    <name type="scientific">Starmerella bacillaris</name>
    <name type="common">Yeast</name>
    <name type="synonym">Candida zemplinina</name>
    <dbReference type="NCBI Taxonomy" id="1247836"/>
    <lineage>
        <taxon>Eukaryota</taxon>
        <taxon>Fungi</taxon>
        <taxon>Dikarya</taxon>
        <taxon>Ascomycota</taxon>
        <taxon>Saccharomycotina</taxon>
        <taxon>Dipodascomycetes</taxon>
        <taxon>Dipodascales</taxon>
        <taxon>Trichomonascaceae</taxon>
        <taxon>Starmerella</taxon>
    </lineage>
</organism>
<feature type="transmembrane region" description="Helical" evidence="7">
    <location>
        <begin position="579"/>
        <end position="609"/>
    </location>
</feature>
<keyword evidence="3 7" id="KW-0812">Transmembrane</keyword>
<evidence type="ECO:0000256" key="3">
    <source>
        <dbReference type="ARBA" id="ARBA00022692"/>
    </source>
</evidence>
<sequence>MHPVLICVLLVWHTVQAWYLPGVAPIDYSSGDSVDVFVNRLTSSTSENFIEYDYYSDKLKFCKPESGPHNVSGSLSAMLLGGKLHTSPIDIKMLQDDACHKLCTSVYKKDDLEFFKRLINDGYRQHWLIDSLPAIDAREVASDHGIKKNVSWNLAGFLLGHVLSDERLIIYNHYNITLDYHKKNDKFRVVGVQVESSGMQNGEGCAFGTETKINLDEFGDDETLEVEYSYSVTWRESDTPWATRWDHYLNNEKVSKFRFFVNISAFAVIFSPVILNFTRRLRKDIYQYNDVSLEPNDFGKERRWELVAGDVFRKPRSVLAYSIMIGSGVQILTAFAATLVLSILGFISPTSRGSFSTALLVLTAMLGGVGGWISAVSYKTWGGQDRKANLLLTSIAIPILAFSIFLILDLLLAFVDSSEAVPIGEIFAIVTIWGCISAPISIVFGFIAFKKPLRYPPTMRVNQIARLQPPKPWYTNTALMILMGAFYPFGAVGQFSMMLALSRSDNISYMLVLLLSCSLVVILSIFCGVVCLYTLICNESYKWHWPVFFVSGAPALHVYWLAIVYGYDKRLYIYNTFGIFLYLGYSFLVSTLCFLALGSIGSVVAYLVVRVIYNSIRNK</sequence>
<evidence type="ECO:0000256" key="6">
    <source>
        <dbReference type="ARBA" id="ARBA00023136"/>
    </source>
</evidence>
<feature type="transmembrane region" description="Helical" evidence="7">
    <location>
        <begin position="259"/>
        <end position="278"/>
    </location>
</feature>
<proteinExistence type="inferred from homology"/>
<dbReference type="InterPro" id="IPR004240">
    <property type="entry name" value="EMP70"/>
</dbReference>
<evidence type="ECO:0000256" key="2">
    <source>
        <dbReference type="ARBA" id="ARBA00005227"/>
    </source>
</evidence>
<keyword evidence="6 7" id="KW-0472">Membrane</keyword>
<feature type="transmembrane region" description="Helical" evidence="7">
    <location>
        <begin position="390"/>
        <end position="414"/>
    </location>
</feature>
<dbReference type="GO" id="GO:0072657">
    <property type="term" value="P:protein localization to membrane"/>
    <property type="evidence" value="ECO:0007669"/>
    <property type="project" value="TreeGrafter"/>
</dbReference>
<feature type="transmembrane region" description="Helical" evidence="7">
    <location>
        <begin position="547"/>
        <end position="567"/>
    </location>
</feature>
<gene>
    <name evidence="8" type="ORF">DASB73_008820</name>
</gene>
<dbReference type="EMBL" id="BTGC01000003">
    <property type="protein sequence ID" value="GMM49924.1"/>
    <property type="molecule type" value="Genomic_DNA"/>
</dbReference>
<reference evidence="8 9" key="1">
    <citation type="journal article" date="2023" name="Elife">
        <title>Identification of key yeast species and microbe-microbe interactions impacting larval growth of Drosophila in the wild.</title>
        <authorList>
            <person name="Mure A."/>
            <person name="Sugiura Y."/>
            <person name="Maeda R."/>
            <person name="Honda K."/>
            <person name="Sakurai N."/>
            <person name="Takahashi Y."/>
            <person name="Watada M."/>
            <person name="Katoh T."/>
            <person name="Gotoh A."/>
            <person name="Gotoh Y."/>
            <person name="Taniguchi I."/>
            <person name="Nakamura K."/>
            <person name="Hayashi T."/>
            <person name="Katayama T."/>
            <person name="Uemura T."/>
            <person name="Hattori Y."/>
        </authorList>
    </citation>
    <scope>NUCLEOTIDE SEQUENCE [LARGE SCALE GENOMIC DNA]</scope>
    <source>
        <strain evidence="8 9">SB-73</strain>
    </source>
</reference>
<feature type="transmembrane region" description="Helical" evidence="7">
    <location>
        <begin position="426"/>
        <end position="449"/>
    </location>
</feature>
<feature type="transmembrane region" description="Helical" evidence="7">
    <location>
        <begin position="359"/>
        <end position="378"/>
    </location>
</feature>
<dbReference type="GO" id="GO:0000329">
    <property type="term" value="C:fungal-type vacuole membrane"/>
    <property type="evidence" value="ECO:0007669"/>
    <property type="project" value="TreeGrafter"/>
</dbReference>
<dbReference type="PANTHER" id="PTHR10766:SF111">
    <property type="entry name" value="TRANSMEMBRANE 9 SUPERFAMILY MEMBER 2"/>
    <property type="match status" value="1"/>
</dbReference>
<name>A0AAV5RHC3_STABA</name>
<dbReference type="PANTHER" id="PTHR10766">
    <property type="entry name" value="TRANSMEMBRANE 9 SUPERFAMILY PROTEIN"/>
    <property type="match status" value="1"/>
</dbReference>
<feature type="signal peptide" evidence="7">
    <location>
        <begin position="1"/>
        <end position="17"/>
    </location>
</feature>
<feature type="transmembrane region" description="Helical" evidence="7">
    <location>
        <begin position="507"/>
        <end position="535"/>
    </location>
</feature>
<evidence type="ECO:0000256" key="4">
    <source>
        <dbReference type="ARBA" id="ARBA00022729"/>
    </source>
</evidence>
<accession>A0AAV5RHC3</accession>
<dbReference type="Pfam" id="PF02990">
    <property type="entry name" value="EMP70"/>
    <property type="match status" value="1"/>
</dbReference>
<dbReference type="AlphaFoldDB" id="A0AAV5RHC3"/>
<keyword evidence="9" id="KW-1185">Reference proteome</keyword>
<evidence type="ECO:0000256" key="5">
    <source>
        <dbReference type="ARBA" id="ARBA00022989"/>
    </source>
</evidence>
<evidence type="ECO:0000313" key="9">
    <source>
        <dbReference type="Proteomes" id="UP001362899"/>
    </source>
</evidence>
<feature type="transmembrane region" description="Helical" evidence="7">
    <location>
        <begin position="318"/>
        <end position="347"/>
    </location>
</feature>
<evidence type="ECO:0000256" key="7">
    <source>
        <dbReference type="RuleBase" id="RU363079"/>
    </source>
</evidence>
<comment type="similarity">
    <text evidence="2 7">Belongs to the nonaspanin (TM9SF) (TC 9.A.2) family.</text>
</comment>
<keyword evidence="4 7" id="KW-0732">Signal</keyword>
<dbReference type="GO" id="GO:0007034">
    <property type="term" value="P:vacuolar transport"/>
    <property type="evidence" value="ECO:0007669"/>
    <property type="project" value="TreeGrafter"/>
</dbReference>
<feature type="transmembrane region" description="Helical" evidence="7">
    <location>
        <begin position="478"/>
        <end position="501"/>
    </location>
</feature>
<evidence type="ECO:0000313" key="8">
    <source>
        <dbReference type="EMBL" id="GMM49924.1"/>
    </source>
</evidence>
<comment type="subcellular location">
    <subcellularLocation>
        <location evidence="1">Membrane</location>
        <topology evidence="1">Multi-pass membrane protein</topology>
    </subcellularLocation>
</comment>